<dbReference type="AlphaFoldDB" id="A0A0A9AV17"/>
<proteinExistence type="predicted"/>
<dbReference type="EMBL" id="GBRH01242924">
    <property type="protein sequence ID" value="JAD54971.1"/>
    <property type="molecule type" value="Transcribed_RNA"/>
</dbReference>
<name>A0A0A9AV17_ARUDO</name>
<accession>A0A0A9AV17</accession>
<reference evidence="1" key="1">
    <citation type="submission" date="2014-09" db="EMBL/GenBank/DDBJ databases">
        <authorList>
            <person name="Magalhaes I.L.F."/>
            <person name="Oliveira U."/>
            <person name="Santos F.R."/>
            <person name="Vidigal T.H.D.A."/>
            <person name="Brescovit A.D."/>
            <person name="Santos A.J."/>
        </authorList>
    </citation>
    <scope>NUCLEOTIDE SEQUENCE</scope>
    <source>
        <tissue evidence="1">Shoot tissue taken approximately 20 cm above the soil surface</tissue>
    </source>
</reference>
<organism evidence="1">
    <name type="scientific">Arundo donax</name>
    <name type="common">Giant reed</name>
    <name type="synonym">Donax arundinaceus</name>
    <dbReference type="NCBI Taxonomy" id="35708"/>
    <lineage>
        <taxon>Eukaryota</taxon>
        <taxon>Viridiplantae</taxon>
        <taxon>Streptophyta</taxon>
        <taxon>Embryophyta</taxon>
        <taxon>Tracheophyta</taxon>
        <taxon>Spermatophyta</taxon>
        <taxon>Magnoliopsida</taxon>
        <taxon>Liliopsida</taxon>
        <taxon>Poales</taxon>
        <taxon>Poaceae</taxon>
        <taxon>PACMAD clade</taxon>
        <taxon>Arundinoideae</taxon>
        <taxon>Arundineae</taxon>
        <taxon>Arundo</taxon>
    </lineage>
</organism>
<evidence type="ECO:0000313" key="1">
    <source>
        <dbReference type="EMBL" id="JAD54971.1"/>
    </source>
</evidence>
<reference evidence="1" key="2">
    <citation type="journal article" date="2015" name="Data Brief">
        <title>Shoot transcriptome of the giant reed, Arundo donax.</title>
        <authorList>
            <person name="Barrero R.A."/>
            <person name="Guerrero F.D."/>
            <person name="Moolhuijzen P."/>
            <person name="Goolsby J.A."/>
            <person name="Tidwell J."/>
            <person name="Bellgard S.E."/>
            <person name="Bellgard M.I."/>
        </authorList>
    </citation>
    <scope>NUCLEOTIDE SEQUENCE</scope>
    <source>
        <tissue evidence="1">Shoot tissue taken approximately 20 cm above the soil surface</tissue>
    </source>
</reference>
<sequence length="23" mass="2588">MRGATMLCCGVWLPKIGLRKQLL</sequence>
<protein>
    <submittedName>
        <fullName evidence="1">Uncharacterized protein</fullName>
    </submittedName>
</protein>